<keyword evidence="7" id="KW-0067">ATP-binding</keyword>
<dbReference type="InterPro" id="IPR050482">
    <property type="entry name" value="Sensor_HK_TwoCompSys"/>
</dbReference>
<evidence type="ECO:0000313" key="14">
    <source>
        <dbReference type="Proteomes" id="UP000327000"/>
    </source>
</evidence>
<proteinExistence type="predicted"/>
<dbReference type="GO" id="GO:0016020">
    <property type="term" value="C:membrane"/>
    <property type="evidence" value="ECO:0007669"/>
    <property type="project" value="InterPro"/>
</dbReference>
<evidence type="ECO:0000256" key="4">
    <source>
        <dbReference type="ARBA" id="ARBA00022679"/>
    </source>
</evidence>
<reference evidence="13 14" key="1">
    <citation type="journal article" date="2019" name="Microb. Cell Fact.">
        <title>Exploring novel herbicidin analogues by transcriptional regulator overexpression and MS/MS molecular networking.</title>
        <authorList>
            <person name="Shi Y."/>
            <person name="Gu R."/>
            <person name="Li Y."/>
            <person name="Wang X."/>
            <person name="Ren W."/>
            <person name="Li X."/>
            <person name="Wang L."/>
            <person name="Xie Y."/>
            <person name="Hong B."/>
        </authorList>
    </citation>
    <scope>NUCLEOTIDE SEQUENCE [LARGE SCALE GENOMIC DNA]</scope>
    <source>
        <strain evidence="13 14">US-43</strain>
    </source>
</reference>
<keyword evidence="3" id="KW-0597">Phosphoprotein</keyword>
<evidence type="ECO:0000259" key="12">
    <source>
        <dbReference type="Pfam" id="PF07730"/>
    </source>
</evidence>
<evidence type="ECO:0000256" key="10">
    <source>
        <dbReference type="SAM" id="Phobius"/>
    </source>
</evidence>
<dbReference type="GO" id="GO:0046983">
    <property type="term" value="F:protein dimerization activity"/>
    <property type="evidence" value="ECO:0007669"/>
    <property type="project" value="InterPro"/>
</dbReference>
<keyword evidence="6 13" id="KW-0418">Kinase</keyword>
<evidence type="ECO:0000256" key="7">
    <source>
        <dbReference type="ARBA" id="ARBA00022840"/>
    </source>
</evidence>
<keyword evidence="10" id="KW-0472">Membrane</keyword>
<dbReference type="AlphaFoldDB" id="A0A5N5WA06"/>
<accession>A0A5N5WA06</accession>
<keyword evidence="10" id="KW-0812">Transmembrane</keyword>
<dbReference type="InterPro" id="IPR036890">
    <property type="entry name" value="HATPase_C_sf"/>
</dbReference>
<dbReference type="PANTHER" id="PTHR24421">
    <property type="entry name" value="NITRATE/NITRITE SENSOR PROTEIN NARX-RELATED"/>
    <property type="match status" value="1"/>
</dbReference>
<feature type="transmembrane region" description="Helical" evidence="10">
    <location>
        <begin position="85"/>
        <end position="104"/>
    </location>
</feature>
<keyword evidence="5" id="KW-0547">Nucleotide-binding</keyword>
<name>A0A5N5WA06_STRMB</name>
<dbReference type="EC" id="2.7.13.3" evidence="2"/>
<protein>
    <recommendedName>
        <fullName evidence="2">histidine kinase</fullName>
        <ecNumber evidence="2">2.7.13.3</ecNumber>
    </recommendedName>
</protein>
<comment type="caution">
    <text evidence="13">The sequence shown here is derived from an EMBL/GenBank/DDBJ whole genome shotgun (WGS) entry which is preliminary data.</text>
</comment>
<sequence length="441" mass="45754">MITARQRPGSRFAGPAAPMLSDMVSTPPGDRMGDSPRVAEARSRATVRALRQGARMHLALWVVMVSTALSAAQGRPRPGVTGERLVISLALAACVLPLALAALNRRRRPEAATVALSLVLGGGGCVLGFLQSGALTVVPVSAAVALAFARLRPGLALLPAVPLTVAITVVTACVSTSGNAFQEGVAAALLCAVLGAVCMFARQARLRHDQAELLLAELTDSREAQARAAAVAERTRIARELHDVLAQSLSALAVQLEGARKLAERDGVDPLLRQLIVRSGELTREGLSDARQAVAALRGDDAPVVDQLTALVGRCRRDLALPITLSVSGEPRTLTPEANLALYRGAQEALTNAARYAPGSATTVVLRYTPQATTLTVSDEGRAADARGDGGGDGVPAPPAEAWTGGGNGLRGMRERIERVGGRIHAGPAGEGWTVEMEIPA</sequence>
<comment type="catalytic activity">
    <reaction evidence="1">
        <text>ATP + protein L-histidine = ADP + protein N-phospho-L-histidine.</text>
        <dbReference type="EC" id="2.7.13.3"/>
    </reaction>
</comment>
<dbReference type="GO" id="GO:0000155">
    <property type="term" value="F:phosphorelay sensor kinase activity"/>
    <property type="evidence" value="ECO:0007669"/>
    <property type="project" value="InterPro"/>
</dbReference>
<gene>
    <name evidence="13" type="ORF">FRZ00_09985</name>
</gene>
<evidence type="ECO:0000259" key="11">
    <source>
        <dbReference type="Pfam" id="PF02518"/>
    </source>
</evidence>
<evidence type="ECO:0000313" key="13">
    <source>
        <dbReference type="EMBL" id="KAB7847686.1"/>
    </source>
</evidence>
<feature type="domain" description="Signal transduction histidine kinase subgroup 3 dimerisation and phosphoacceptor" evidence="12">
    <location>
        <begin position="233"/>
        <end position="300"/>
    </location>
</feature>
<feature type="transmembrane region" description="Helical" evidence="10">
    <location>
        <begin position="111"/>
        <end position="129"/>
    </location>
</feature>
<evidence type="ECO:0000256" key="1">
    <source>
        <dbReference type="ARBA" id="ARBA00000085"/>
    </source>
</evidence>
<evidence type="ECO:0000256" key="6">
    <source>
        <dbReference type="ARBA" id="ARBA00022777"/>
    </source>
</evidence>
<feature type="transmembrane region" description="Helical" evidence="10">
    <location>
        <begin position="158"/>
        <end position="178"/>
    </location>
</feature>
<dbReference type="Gene3D" id="1.20.5.1930">
    <property type="match status" value="1"/>
</dbReference>
<dbReference type="InterPro" id="IPR003594">
    <property type="entry name" value="HATPase_dom"/>
</dbReference>
<evidence type="ECO:0000256" key="5">
    <source>
        <dbReference type="ARBA" id="ARBA00022741"/>
    </source>
</evidence>
<dbReference type="Proteomes" id="UP000327000">
    <property type="component" value="Unassembled WGS sequence"/>
</dbReference>
<dbReference type="EMBL" id="VOKX01000015">
    <property type="protein sequence ID" value="KAB7847686.1"/>
    <property type="molecule type" value="Genomic_DNA"/>
</dbReference>
<evidence type="ECO:0000256" key="2">
    <source>
        <dbReference type="ARBA" id="ARBA00012438"/>
    </source>
</evidence>
<evidence type="ECO:0000256" key="8">
    <source>
        <dbReference type="ARBA" id="ARBA00023012"/>
    </source>
</evidence>
<dbReference type="GO" id="GO:0005524">
    <property type="term" value="F:ATP binding"/>
    <property type="evidence" value="ECO:0007669"/>
    <property type="project" value="UniProtKB-KW"/>
</dbReference>
<feature type="domain" description="Histidine kinase/HSP90-like ATPase" evidence="11">
    <location>
        <begin position="341"/>
        <end position="440"/>
    </location>
</feature>
<dbReference type="Pfam" id="PF07730">
    <property type="entry name" value="HisKA_3"/>
    <property type="match status" value="1"/>
</dbReference>
<dbReference type="OrthoDB" id="144293at2"/>
<dbReference type="Pfam" id="PF02518">
    <property type="entry name" value="HATPase_c"/>
    <property type="match status" value="1"/>
</dbReference>
<dbReference type="InterPro" id="IPR011712">
    <property type="entry name" value="Sig_transdc_His_kin_sub3_dim/P"/>
</dbReference>
<feature type="transmembrane region" description="Helical" evidence="10">
    <location>
        <begin position="54"/>
        <end position="73"/>
    </location>
</feature>
<organism evidence="13 14">
    <name type="scientific">Streptomyces mobaraensis</name>
    <name type="common">Streptoverticillium mobaraense</name>
    <dbReference type="NCBI Taxonomy" id="35621"/>
    <lineage>
        <taxon>Bacteria</taxon>
        <taxon>Bacillati</taxon>
        <taxon>Actinomycetota</taxon>
        <taxon>Actinomycetes</taxon>
        <taxon>Kitasatosporales</taxon>
        <taxon>Streptomycetaceae</taxon>
        <taxon>Streptomyces</taxon>
    </lineage>
</organism>
<evidence type="ECO:0000256" key="9">
    <source>
        <dbReference type="SAM" id="MobiDB-lite"/>
    </source>
</evidence>
<feature type="transmembrane region" description="Helical" evidence="10">
    <location>
        <begin position="184"/>
        <end position="201"/>
    </location>
</feature>
<keyword evidence="14" id="KW-1185">Reference proteome</keyword>
<evidence type="ECO:0000256" key="3">
    <source>
        <dbReference type="ARBA" id="ARBA00022553"/>
    </source>
</evidence>
<dbReference type="CDD" id="cd16917">
    <property type="entry name" value="HATPase_UhpB-NarQ-NarX-like"/>
    <property type="match status" value="1"/>
</dbReference>
<dbReference type="PANTHER" id="PTHR24421:SF10">
    <property type="entry name" value="NITRATE_NITRITE SENSOR PROTEIN NARQ"/>
    <property type="match status" value="1"/>
</dbReference>
<feature type="region of interest" description="Disordered" evidence="9">
    <location>
        <begin position="1"/>
        <end position="38"/>
    </location>
</feature>
<dbReference type="SUPFAM" id="SSF55874">
    <property type="entry name" value="ATPase domain of HSP90 chaperone/DNA topoisomerase II/histidine kinase"/>
    <property type="match status" value="1"/>
</dbReference>
<keyword evidence="10" id="KW-1133">Transmembrane helix</keyword>
<dbReference type="Gene3D" id="3.30.565.10">
    <property type="entry name" value="Histidine kinase-like ATPase, C-terminal domain"/>
    <property type="match status" value="1"/>
</dbReference>
<keyword evidence="8" id="KW-0902">Two-component regulatory system</keyword>
<feature type="region of interest" description="Disordered" evidence="9">
    <location>
        <begin position="380"/>
        <end position="410"/>
    </location>
</feature>
<feature type="compositionally biased region" description="Basic and acidic residues" evidence="9">
    <location>
        <begin position="380"/>
        <end position="390"/>
    </location>
</feature>
<keyword evidence="4" id="KW-0808">Transferase</keyword>